<dbReference type="InterPro" id="IPR013078">
    <property type="entry name" value="His_Pase_superF_clade-1"/>
</dbReference>
<dbReference type="Proteomes" id="UP000178606">
    <property type="component" value="Unassembled WGS sequence"/>
</dbReference>
<organism evidence="1 2">
    <name type="scientific">Handelsmanbacteria sp. (strain RIFCSPLOWO2_12_FULL_64_10)</name>
    <dbReference type="NCBI Taxonomy" id="1817868"/>
    <lineage>
        <taxon>Bacteria</taxon>
        <taxon>Candidatus Handelsmaniibacteriota</taxon>
    </lineage>
</organism>
<comment type="caution">
    <text evidence="1">The sequence shown here is derived from an EMBL/GenBank/DDBJ whole genome shotgun (WGS) entry which is preliminary data.</text>
</comment>
<dbReference type="SUPFAM" id="SSF53254">
    <property type="entry name" value="Phosphoglycerate mutase-like"/>
    <property type="match status" value="1"/>
</dbReference>
<sequence>MTNLILIKHSLPEVVPDVAASWWRLSEEGRRRCRVLAEKLSDHRPEIIVGSIEPKAVETAQVIAEILDRPFEVVEGLHEHDRSNVGFLEKERFEGAVAGFFERPGEPVLGKETADQAHERFAKAIAGVMERYPNNRVAVVTHGTVMALFVARANELAPFPLWKRLGLPSFVVLAGPEMRLMSVVDEVVG</sequence>
<dbReference type="EMBL" id="MFKF01000286">
    <property type="protein sequence ID" value="OGG46764.1"/>
    <property type="molecule type" value="Genomic_DNA"/>
</dbReference>
<evidence type="ECO:0000313" key="1">
    <source>
        <dbReference type="EMBL" id="OGG46764.1"/>
    </source>
</evidence>
<protein>
    <recommendedName>
        <fullName evidence="3">Phosphoglycerate mutase</fullName>
    </recommendedName>
</protein>
<dbReference type="InterPro" id="IPR029033">
    <property type="entry name" value="His_PPase_superfam"/>
</dbReference>
<evidence type="ECO:0008006" key="3">
    <source>
        <dbReference type="Google" id="ProtNLM"/>
    </source>
</evidence>
<evidence type="ECO:0000313" key="2">
    <source>
        <dbReference type="Proteomes" id="UP000178606"/>
    </source>
</evidence>
<dbReference type="Gene3D" id="3.40.50.1240">
    <property type="entry name" value="Phosphoglycerate mutase-like"/>
    <property type="match status" value="1"/>
</dbReference>
<gene>
    <name evidence="1" type="ORF">A3F84_18260</name>
</gene>
<proteinExistence type="predicted"/>
<dbReference type="Pfam" id="PF00300">
    <property type="entry name" value="His_Phos_1"/>
    <property type="match status" value="1"/>
</dbReference>
<reference evidence="1 2" key="1">
    <citation type="journal article" date="2016" name="Nat. Commun.">
        <title>Thousands of microbial genomes shed light on interconnected biogeochemical processes in an aquifer system.</title>
        <authorList>
            <person name="Anantharaman K."/>
            <person name="Brown C.T."/>
            <person name="Hug L.A."/>
            <person name="Sharon I."/>
            <person name="Castelle C.J."/>
            <person name="Probst A.J."/>
            <person name="Thomas B.C."/>
            <person name="Singh A."/>
            <person name="Wilkins M.J."/>
            <person name="Karaoz U."/>
            <person name="Brodie E.L."/>
            <person name="Williams K.H."/>
            <person name="Hubbard S.S."/>
            <person name="Banfield J.F."/>
        </authorList>
    </citation>
    <scope>NUCLEOTIDE SEQUENCE [LARGE SCALE GENOMIC DNA]</scope>
    <source>
        <strain evidence="2">RIFCSPLOWO2_12_FULL_64_10</strain>
    </source>
</reference>
<accession>A0A1F6CC59</accession>
<dbReference type="AlphaFoldDB" id="A0A1F6CC59"/>
<name>A0A1F6CC59_HANXR</name>